<dbReference type="PRINTS" id="PR00153">
    <property type="entry name" value="CSAPPISMRASE"/>
</dbReference>
<dbReference type="InterPro" id="IPR029000">
    <property type="entry name" value="Cyclophilin-like_dom_sf"/>
</dbReference>
<name>A0A382L4Z0_9ZZZZ</name>
<evidence type="ECO:0000313" key="5">
    <source>
        <dbReference type="EMBL" id="SVC30943.1"/>
    </source>
</evidence>
<protein>
    <recommendedName>
        <fullName evidence="1">peptidylprolyl isomerase</fullName>
        <ecNumber evidence="1">5.2.1.8</ecNumber>
    </recommendedName>
</protein>
<evidence type="ECO:0000256" key="1">
    <source>
        <dbReference type="ARBA" id="ARBA00013194"/>
    </source>
</evidence>
<evidence type="ECO:0000259" key="4">
    <source>
        <dbReference type="PROSITE" id="PS50072"/>
    </source>
</evidence>
<dbReference type="Gene3D" id="2.40.100.10">
    <property type="entry name" value="Cyclophilin-like"/>
    <property type="match status" value="1"/>
</dbReference>
<dbReference type="GO" id="GO:0003755">
    <property type="term" value="F:peptidyl-prolyl cis-trans isomerase activity"/>
    <property type="evidence" value="ECO:0007669"/>
    <property type="project" value="UniProtKB-KW"/>
</dbReference>
<dbReference type="PANTHER" id="PTHR45625:SF4">
    <property type="entry name" value="PEPTIDYLPROLYL ISOMERASE DOMAIN AND WD REPEAT-CONTAINING PROTEIN 1"/>
    <property type="match status" value="1"/>
</dbReference>
<evidence type="ECO:0000256" key="2">
    <source>
        <dbReference type="ARBA" id="ARBA00023110"/>
    </source>
</evidence>
<dbReference type="PROSITE" id="PS50072">
    <property type="entry name" value="CSA_PPIASE_2"/>
    <property type="match status" value="1"/>
</dbReference>
<dbReference type="EMBL" id="UINC01084363">
    <property type="protein sequence ID" value="SVC30943.1"/>
    <property type="molecule type" value="Genomic_DNA"/>
</dbReference>
<proteinExistence type="predicted"/>
<dbReference type="GO" id="GO:0006457">
    <property type="term" value="P:protein folding"/>
    <property type="evidence" value="ECO:0007669"/>
    <property type="project" value="InterPro"/>
</dbReference>
<dbReference type="Pfam" id="PF00160">
    <property type="entry name" value="Pro_isomerase"/>
    <property type="match status" value="1"/>
</dbReference>
<dbReference type="CDD" id="cd00317">
    <property type="entry name" value="cyclophilin"/>
    <property type="match status" value="1"/>
</dbReference>
<dbReference type="InterPro" id="IPR002130">
    <property type="entry name" value="Cyclophilin-type_PPIase_dom"/>
</dbReference>
<dbReference type="EC" id="5.2.1.8" evidence="1"/>
<dbReference type="InterPro" id="IPR020892">
    <property type="entry name" value="Cyclophilin-type_PPIase_CS"/>
</dbReference>
<reference evidence="5" key="1">
    <citation type="submission" date="2018-05" db="EMBL/GenBank/DDBJ databases">
        <authorList>
            <person name="Lanie J.A."/>
            <person name="Ng W.-L."/>
            <person name="Kazmierczak K.M."/>
            <person name="Andrzejewski T.M."/>
            <person name="Davidsen T.M."/>
            <person name="Wayne K.J."/>
            <person name="Tettelin H."/>
            <person name="Glass J.I."/>
            <person name="Rusch D."/>
            <person name="Podicherti R."/>
            <person name="Tsui H.-C.T."/>
            <person name="Winkler M.E."/>
        </authorList>
    </citation>
    <scope>NUCLEOTIDE SEQUENCE</scope>
</reference>
<gene>
    <name evidence="5" type="ORF">METZ01_LOCUS283797</name>
</gene>
<feature type="domain" description="PPIase cyclophilin-type" evidence="4">
    <location>
        <begin position="16"/>
        <end position="166"/>
    </location>
</feature>
<dbReference type="InterPro" id="IPR044666">
    <property type="entry name" value="Cyclophilin_A-like"/>
</dbReference>
<dbReference type="PIRSF" id="PIRSF001467">
    <property type="entry name" value="Peptidylpro_ismrse"/>
    <property type="match status" value="1"/>
</dbReference>
<evidence type="ECO:0000256" key="3">
    <source>
        <dbReference type="ARBA" id="ARBA00023235"/>
    </source>
</evidence>
<keyword evidence="3" id="KW-0413">Isomerase</keyword>
<dbReference type="SUPFAM" id="SSF50891">
    <property type="entry name" value="Cyclophilin-like"/>
    <property type="match status" value="1"/>
</dbReference>
<dbReference type="PROSITE" id="PS00170">
    <property type="entry name" value="CSA_PPIASE_1"/>
    <property type="match status" value="1"/>
</dbReference>
<dbReference type="PANTHER" id="PTHR45625">
    <property type="entry name" value="PEPTIDYL-PROLYL CIS-TRANS ISOMERASE-RELATED"/>
    <property type="match status" value="1"/>
</dbReference>
<organism evidence="5">
    <name type="scientific">marine metagenome</name>
    <dbReference type="NCBI Taxonomy" id="408172"/>
    <lineage>
        <taxon>unclassified sequences</taxon>
        <taxon>metagenomes</taxon>
        <taxon>ecological metagenomes</taxon>
    </lineage>
</organism>
<keyword evidence="2" id="KW-0697">Rotamase</keyword>
<dbReference type="AlphaFoldDB" id="A0A382L4Z0"/>
<dbReference type="InterPro" id="IPR024936">
    <property type="entry name" value="Cyclophilin-type_PPIase"/>
</dbReference>
<sequence>MAEDSRDLINLVLKDGTVVIETRPDLAPKHVEQIKKLVSEEQYDGVVFHRVIEGFMAQTGDVEFGNSSKDSYNISRAGTGGSSLPDIEAEFSNANHGRGAVSMARSQNPNSANSQFFICFKDASFLDGQYTVWGYVIEGMEFVDNIKLGEPPKDPDKIIKMEIVSK</sequence>
<accession>A0A382L4Z0</accession>